<dbReference type="STRING" id="1120989.SAMN02745227_01409"/>
<keyword evidence="4" id="KW-0479">Metal-binding</keyword>
<dbReference type="InterPro" id="IPR029061">
    <property type="entry name" value="THDP-binding"/>
</dbReference>
<evidence type="ECO:0000256" key="1">
    <source>
        <dbReference type="ARBA" id="ARBA00001964"/>
    </source>
</evidence>
<reference evidence="8" key="1">
    <citation type="submission" date="2016-11" db="EMBL/GenBank/DDBJ databases">
        <authorList>
            <person name="Varghese N."/>
            <person name="Submissions S."/>
        </authorList>
    </citation>
    <scope>NUCLEOTIDE SEQUENCE [LARGE SCALE GENOMIC DNA]</scope>
    <source>
        <strain evidence="8">DSM 14826</strain>
    </source>
</reference>
<proteinExistence type="inferred from homology"/>
<dbReference type="PROSITE" id="PS00801">
    <property type="entry name" value="TRANSKETOLASE_1"/>
    <property type="match status" value="1"/>
</dbReference>
<feature type="domain" description="Transketolase N-terminal" evidence="6">
    <location>
        <begin position="5"/>
        <end position="264"/>
    </location>
</feature>
<dbReference type="SUPFAM" id="SSF52518">
    <property type="entry name" value="Thiamin diphosphate-binding fold (THDP-binding)"/>
    <property type="match status" value="1"/>
</dbReference>
<dbReference type="Proteomes" id="UP000243547">
    <property type="component" value="Unassembled WGS sequence"/>
</dbReference>
<comment type="similarity">
    <text evidence="2">Belongs to the transketolase family.</text>
</comment>
<evidence type="ECO:0000313" key="7">
    <source>
        <dbReference type="EMBL" id="SHK05826.1"/>
    </source>
</evidence>
<keyword evidence="5" id="KW-0786">Thiamine pyrophosphate</keyword>
<organism evidence="7 8">
    <name type="scientific">Anaerobranca californiensis DSM 14826</name>
    <dbReference type="NCBI Taxonomy" id="1120989"/>
    <lineage>
        <taxon>Bacteria</taxon>
        <taxon>Bacillati</taxon>
        <taxon>Bacillota</taxon>
        <taxon>Clostridia</taxon>
        <taxon>Eubacteriales</taxon>
        <taxon>Proteinivoracaceae</taxon>
        <taxon>Anaerobranca</taxon>
    </lineage>
</organism>
<dbReference type="GO" id="GO:0016740">
    <property type="term" value="F:transferase activity"/>
    <property type="evidence" value="ECO:0007669"/>
    <property type="project" value="UniProtKB-KW"/>
</dbReference>
<dbReference type="CDD" id="cd02012">
    <property type="entry name" value="TPP_TK"/>
    <property type="match status" value="1"/>
</dbReference>
<dbReference type="InterPro" id="IPR049557">
    <property type="entry name" value="Transketolase_CS"/>
</dbReference>
<evidence type="ECO:0000259" key="6">
    <source>
        <dbReference type="Pfam" id="PF00456"/>
    </source>
</evidence>
<keyword evidence="3" id="KW-0808">Transferase</keyword>
<dbReference type="EMBL" id="FRAI01000014">
    <property type="protein sequence ID" value="SHK05826.1"/>
    <property type="molecule type" value="Genomic_DNA"/>
</dbReference>
<keyword evidence="8" id="KW-1185">Reference proteome</keyword>
<evidence type="ECO:0000256" key="2">
    <source>
        <dbReference type="ARBA" id="ARBA00007131"/>
    </source>
</evidence>
<dbReference type="RefSeq" id="WP_072907441.1">
    <property type="nucleotide sequence ID" value="NZ_FRAI01000014.1"/>
</dbReference>
<evidence type="ECO:0000256" key="3">
    <source>
        <dbReference type="ARBA" id="ARBA00022679"/>
    </source>
</evidence>
<comment type="cofactor">
    <cofactor evidence="1">
        <name>thiamine diphosphate</name>
        <dbReference type="ChEBI" id="CHEBI:58937"/>
    </cofactor>
</comment>
<dbReference type="Pfam" id="PF00456">
    <property type="entry name" value="Transketolase_N"/>
    <property type="match status" value="1"/>
</dbReference>
<accession>A0A1M6PD10</accession>
<gene>
    <name evidence="7" type="ORF">SAMN02745227_01409</name>
</gene>
<protein>
    <submittedName>
        <fullName evidence="7">Transketolase</fullName>
    </submittedName>
</protein>
<name>A0A1M6PD10_9FIRM</name>
<evidence type="ECO:0000256" key="5">
    <source>
        <dbReference type="ARBA" id="ARBA00023052"/>
    </source>
</evidence>
<dbReference type="PANTHER" id="PTHR47514:SF1">
    <property type="entry name" value="TRANSKETOLASE N-TERMINAL SECTION-RELATED"/>
    <property type="match status" value="1"/>
</dbReference>
<dbReference type="PANTHER" id="PTHR47514">
    <property type="entry name" value="TRANSKETOLASE N-TERMINAL SECTION-RELATED"/>
    <property type="match status" value="1"/>
</dbReference>
<dbReference type="GO" id="GO:0046872">
    <property type="term" value="F:metal ion binding"/>
    <property type="evidence" value="ECO:0007669"/>
    <property type="project" value="UniProtKB-KW"/>
</dbReference>
<evidence type="ECO:0000256" key="4">
    <source>
        <dbReference type="ARBA" id="ARBA00022723"/>
    </source>
</evidence>
<evidence type="ECO:0000313" key="8">
    <source>
        <dbReference type="Proteomes" id="UP000243547"/>
    </source>
</evidence>
<dbReference type="OrthoDB" id="8732661at2"/>
<dbReference type="Gene3D" id="3.40.50.970">
    <property type="match status" value="1"/>
</dbReference>
<dbReference type="AlphaFoldDB" id="A0A1M6PD10"/>
<dbReference type="InterPro" id="IPR005474">
    <property type="entry name" value="Transketolase_N"/>
</dbReference>
<sequence length="267" mass="29571">MENLKQIAKQVRRNILEMVAAGKSGHPGGSLSAVEILTALYFHEMNIDPKDPRKKDRDRFILSKGHATPVLYGVLAERGFFPREEIKGFRKINSLLQGHPDMKNIPGVDMSSGSLGQGLSVANGMAIAGKLDNIPYYVYVLLGDGEIQEGQVWEAAMTAAHYKLDNVIAFLDYNGLQIDGDVEDVMGVTPIDKKWEAFNWHVQVIDGHNYDEILTAIEKAKNTKGKPSIIIAKTVKGKGVSFMENKAEWHGTAPNEEQLQQALKELE</sequence>